<reference evidence="1" key="1">
    <citation type="submission" date="2019-11" db="EMBL/GenBank/DDBJ databases">
        <authorList>
            <person name="Feng L."/>
        </authorList>
    </citation>
    <scope>NUCLEOTIDE SEQUENCE</scope>
    <source>
        <strain evidence="1">EFaeciumLFYP64</strain>
    </source>
</reference>
<sequence>MRLLLEGTLTLIFIKRFPYGIHGVIQAMDMIYWTLPVI</sequence>
<dbReference type="EMBL" id="CACRTQ010000047">
    <property type="protein sequence ID" value="VYU24056.1"/>
    <property type="molecule type" value="Genomic_DNA"/>
</dbReference>
<evidence type="ECO:0000313" key="1">
    <source>
        <dbReference type="EMBL" id="VYU24056.1"/>
    </source>
</evidence>
<dbReference type="AlphaFoldDB" id="A0A6N3D4F6"/>
<organism evidence="1">
    <name type="scientific">Enterococcus faecium</name>
    <name type="common">Streptococcus faecium</name>
    <dbReference type="NCBI Taxonomy" id="1352"/>
    <lineage>
        <taxon>Bacteria</taxon>
        <taxon>Bacillati</taxon>
        <taxon>Bacillota</taxon>
        <taxon>Bacilli</taxon>
        <taxon>Lactobacillales</taxon>
        <taxon>Enterococcaceae</taxon>
        <taxon>Enterococcus</taxon>
    </lineage>
</organism>
<protein>
    <submittedName>
        <fullName evidence="1">Uncharacterized protein</fullName>
    </submittedName>
</protein>
<proteinExistence type="predicted"/>
<gene>
    <name evidence="1" type="ORF">EFLFYP64_01670</name>
</gene>
<name>A0A6N3D4F6_ENTFC</name>
<accession>A0A6N3D4F6</accession>